<evidence type="ECO:0000313" key="7">
    <source>
        <dbReference type="EMBL" id="KTS03014.1"/>
    </source>
</evidence>
<name>A0A147F235_MICTE</name>
<dbReference type="GO" id="GO:0005975">
    <property type="term" value="P:carbohydrate metabolic process"/>
    <property type="evidence" value="ECO:0007669"/>
    <property type="project" value="InterPro"/>
</dbReference>
<reference evidence="7 8" key="1">
    <citation type="journal article" date="2016" name="Front. Microbiol.">
        <title>Genomic Resource of Rice Seed Associated Bacteria.</title>
        <authorList>
            <person name="Midha S."/>
            <person name="Bansal K."/>
            <person name="Sharma S."/>
            <person name="Kumar N."/>
            <person name="Patil P.P."/>
            <person name="Chaudhry V."/>
            <person name="Patil P.B."/>
        </authorList>
    </citation>
    <scope>NUCLEOTIDE SEQUENCE [LARGE SCALE GENOMIC DNA]</scope>
    <source>
        <strain evidence="7 8">RSA3</strain>
    </source>
</reference>
<dbReference type="SUPFAM" id="SSF51445">
    <property type="entry name" value="(Trans)glycosidases"/>
    <property type="match status" value="1"/>
</dbReference>
<dbReference type="PROSITE" id="PS51257">
    <property type="entry name" value="PROKAR_LIPOPROTEIN"/>
    <property type="match status" value="1"/>
</dbReference>
<dbReference type="GO" id="GO:0009254">
    <property type="term" value="P:peptidoglycan turnover"/>
    <property type="evidence" value="ECO:0007669"/>
    <property type="project" value="TreeGrafter"/>
</dbReference>
<dbReference type="Proteomes" id="UP000072189">
    <property type="component" value="Unassembled WGS sequence"/>
</dbReference>
<evidence type="ECO:0000259" key="6">
    <source>
        <dbReference type="Pfam" id="PF00933"/>
    </source>
</evidence>
<feature type="chain" id="PRO_5039552222" evidence="5">
    <location>
        <begin position="18"/>
        <end position="195"/>
    </location>
</feature>
<evidence type="ECO:0000256" key="4">
    <source>
        <dbReference type="SAM" id="MobiDB-lite"/>
    </source>
</evidence>
<dbReference type="Gene3D" id="3.20.20.300">
    <property type="entry name" value="Glycoside hydrolase, family 3, N-terminal domain"/>
    <property type="match status" value="1"/>
</dbReference>
<dbReference type="PATRIC" id="fig|2033.7.peg.1162"/>
<feature type="compositionally biased region" description="Pro residues" evidence="4">
    <location>
        <begin position="24"/>
        <end position="46"/>
    </location>
</feature>
<feature type="signal peptide" evidence="5">
    <location>
        <begin position="1"/>
        <end position="17"/>
    </location>
</feature>
<dbReference type="EMBL" id="LDRV01000193">
    <property type="protein sequence ID" value="KTS03014.1"/>
    <property type="molecule type" value="Genomic_DNA"/>
</dbReference>
<dbReference type="InterPro" id="IPR001764">
    <property type="entry name" value="Glyco_hydro_3_N"/>
</dbReference>
<gene>
    <name evidence="7" type="ORF">RSA3_18375</name>
</gene>
<evidence type="ECO:0000256" key="1">
    <source>
        <dbReference type="ARBA" id="ARBA00005336"/>
    </source>
</evidence>
<feature type="region of interest" description="Disordered" evidence="4">
    <location>
        <begin position="23"/>
        <end position="50"/>
    </location>
</feature>
<feature type="domain" description="Glycoside hydrolase family 3 N-terminal" evidence="6">
    <location>
        <begin position="55"/>
        <end position="187"/>
    </location>
</feature>
<keyword evidence="5" id="KW-0732">Signal</keyword>
<protein>
    <submittedName>
        <fullName evidence="7">Beta-N-acetylhexosaminidase</fullName>
    </submittedName>
</protein>
<evidence type="ECO:0000313" key="8">
    <source>
        <dbReference type="Proteomes" id="UP000072189"/>
    </source>
</evidence>
<dbReference type="InterPro" id="IPR036962">
    <property type="entry name" value="Glyco_hydro_3_N_sf"/>
</dbReference>
<feature type="non-terminal residue" evidence="7">
    <location>
        <position position="195"/>
    </location>
</feature>
<dbReference type="GO" id="GO:0004553">
    <property type="term" value="F:hydrolase activity, hydrolyzing O-glycosyl compounds"/>
    <property type="evidence" value="ECO:0007669"/>
    <property type="project" value="InterPro"/>
</dbReference>
<evidence type="ECO:0000256" key="3">
    <source>
        <dbReference type="ARBA" id="ARBA00023295"/>
    </source>
</evidence>
<dbReference type="Pfam" id="PF00933">
    <property type="entry name" value="Glyco_hydro_3"/>
    <property type="match status" value="1"/>
</dbReference>
<comment type="similarity">
    <text evidence="1">Belongs to the glycosyl hydrolase 3 family.</text>
</comment>
<dbReference type="PANTHER" id="PTHR30480">
    <property type="entry name" value="BETA-HEXOSAMINIDASE-RELATED"/>
    <property type="match status" value="1"/>
</dbReference>
<keyword evidence="3" id="KW-0326">Glycosidase</keyword>
<dbReference type="AlphaFoldDB" id="A0A147F235"/>
<evidence type="ECO:0000256" key="5">
    <source>
        <dbReference type="SAM" id="SignalP"/>
    </source>
</evidence>
<accession>A0A147F235</accession>
<dbReference type="InterPro" id="IPR017853">
    <property type="entry name" value="GH"/>
</dbReference>
<organism evidence="7 8">
    <name type="scientific">Microbacterium testaceum</name>
    <name type="common">Aureobacterium testaceum</name>
    <name type="synonym">Brevibacterium testaceum</name>
    <dbReference type="NCBI Taxonomy" id="2033"/>
    <lineage>
        <taxon>Bacteria</taxon>
        <taxon>Bacillati</taxon>
        <taxon>Actinomycetota</taxon>
        <taxon>Actinomycetes</taxon>
        <taxon>Micrococcales</taxon>
        <taxon>Microbacteriaceae</taxon>
        <taxon>Microbacterium</taxon>
    </lineage>
</organism>
<sequence length="195" mass="19620">MKTATRTSALLVLTALALTGCVPEPAPTPSPTASPSPSPTPTPTPTTDPLAGMSLDDRVGQMFMVGTSVDGADQTTLSAVADDHIGGIFLHGRSDAGAQATAQLVSTFTSAQAAGQPLLWVSTDQEGGEVQVLSGPGFDEIPSAVDQGQQDDATLRSNAATWGGQLAQAGVNMNLAPVADIVTSPETAQSNPPIG</sequence>
<evidence type="ECO:0000256" key="2">
    <source>
        <dbReference type="ARBA" id="ARBA00022801"/>
    </source>
</evidence>
<keyword evidence="2" id="KW-0378">Hydrolase</keyword>
<proteinExistence type="inferred from homology"/>
<dbReference type="InterPro" id="IPR050226">
    <property type="entry name" value="NagZ_Beta-hexosaminidase"/>
</dbReference>
<dbReference type="PANTHER" id="PTHR30480:SF16">
    <property type="entry name" value="GLYCOSIDE HYDROLASE FAMILY 3 DOMAIN PROTEIN"/>
    <property type="match status" value="1"/>
</dbReference>
<comment type="caution">
    <text evidence="7">The sequence shown here is derived from an EMBL/GenBank/DDBJ whole genome shotgun (WGS) entry which is preliminary data.</text>
</comment>
<dbReference type="RefSeq" id="WP_275044811.1">
    <property type="nucleotide sequence ID" value="NZ_LDRV01000193.1"/>
</dbReference>